<dbReference type="EMBL" id="KZ347190">
    <property type="protein sequence ID" value="PIO68237.1"/>
    <property type="molecule type" value="Genomic_DNA"/>
</dbReference>
<protein>
    <submittedName>
        <fullName evidence="2">Uncharacterized protein</fullName>
    </submittedName>
</protein>
<feature type="compositionally biased region" description="Basic and acidic residues" evidence="1">
    <location>
        <begin position="77"/>
        <end position="87"/>
    </location>
</feature>
<gene>
    <name evidence="2" type="ORF">TELCIR_09981</name>
</gene>
<dbReference type="OrthoDB" id="5875802at2759"/>
<reference evidence="2 3" key="1">
    <citation type="submission" date="2015-09" db="EMBL/GenBank/DDBJ databases">
        <title>Draft genome of the parasitic nematode Teladorsagia circumcincta isolate WARC Sus (inbred).</title>
        <authorList>
            <person name="Mitreva M."/>
        </authorList>
    </citation>
    <scope>NUCLEOTIDE SEQUENCE [LARGE SCALE GENOMIC DNA]</scope>
    <source>
        <strain evidence="2 3">S</strain>
    </source>
</reference>
<feature type="compositionally biased region" description="Basic and acidic residues" evidence="1">
    <location>
        <begin position="34"/>
        <end position="67"/>
    </location>
</feature>
<evidence type="ECO:0000313" key="2">
    <source>
        <dbReference type="EMBL" id="PIO68237.1"/>
    </source>
</evidence>
<name>A0A2G9UDC3_TELCI</name>
<evidence type="ECO:0000313" key="3">
    <source>
        <dbReference type="Proteomes" id="UP000230423"/>
    </source>
</evidence>
<accession>A0A2G9UDC3</accession>
<sequence>MNATFPKLRSTIVRRPVSTKRAINIPPRKRLPERRRTEKTREKKREVKLPEKQKRVEKREVKEENVSKKKTSGAEASPKKSENDRTTDGLIEQILGKYKRDGDSPRSRSLKELLEYCDVSLLSNDVLQKAGTLITKSEQSTKDDFKARTCIRTYNPTVLGPLDDYVPLGLFEDEVKMDDSFSDAASDKVLRC</sequence>
<evidence type="ECO:0000256" key="1">
    <source>
        <dbReference type="SAM" id="MobiDB-lite"/>
    </source>
</evidence>
<keyword evidence="3" id="KW-1185">Reference proteome</keyword>
<proteinExistence type="predicted"/>
<dbReference type="AlphaFoldDB" id="A0A2G9UDC3"/>
<organism evidence="2 3">
    <name type="scientific">Teladorsagia circumcincta</name>
    <name type="common">Brown stomach worm</name>
    <name type="synonym">Ostertagia circumcincta</name>
    <dbReference type="NCBI Taxonomy" id="45464"/>
    <lineage>
        <taxon>Eukaryota</taxon>
        <taxon>Metazoa</taxon>
        <taxon>Ecdysozoa</taxon>
        <taxon>Nematoda</taxon>
        <taxon>Chromadorea</taxon>
        <taxon>Rhabditida</taxon>
        <taxon>Rhabditina</taxon>
        <taxon>Rhabditomorpha</taxon>
        <taxon>Strongyloidea</taxon>
        <taxon>Trichostrongylidae</taxon>
        <taxon>Teladorsagia</taxon>
    </lineage>
</organism>
<feature type="region of interest" description="Disordered" evidence="1">
    <location>
        <begin position="1"/>
        <end position="88"/>
    </location>
</feature>
<dbReference type="Proteomes" id="UP000230423">
    <property type="component" value="Unassembled WGS sequence"/>
</dbReference>